<evidence type="ECO:0000259" key="1">
    <source>
        <dbReference type="Pfam" id="PF12222"/>
    </source>
</evidence>
<dbReference type="InterPro" id="IPR056948">
    <property type="entry name" value="PNGaseA_N"/>
</dbReference>
<comment type="caution">
    <text evidence="2">The sequence shown here is derived from an EMBL/GenBank/DDBJ whole genome shotgun (WGS) entry which is preliminary data.</text>
</comment>
<dbReference type="InterPro" id="IPR021102">
    <property type="entry name" value="PNGase_A"/>
</dbReference>
<protein>
    <recommendedName>
        <fullName evidence="1">Peptide N-acetyl-beta-D-glucosaminyl asparaginase amidase A N-terminal domain-containing protein</fullName>
    </recommendedName>
</protein>
<dbReference type="EMBL" id="WHWC01000018">
    <property type="protein sequence ID" value="KAG8364860.1"/>
    <property type="molecule type" value="Genomic_DNA"/>
</dbReference>
<dbReference type="PANTHER" id="PTHR31104">
    <property type="entry name" value="PEPTIDE-N4-(N-ACETYL-BETA-GLUCOSAMINYL)ASPARAGINE AMIDASE A PROTEIN"/>
    <property type="match status" value="1"/>
</dbReference>
<evidence type="ECO:0000313" key="3">
    <source>
        <dbReference type="Proteomes" id="UP000826271"/>
    </source>
</evidence>
<sequence length="489" mass="54807">MANQTVAVYLGNVIDSTYTGVYHVNVTFHFYPHVEENYSHAEDHSGELYDPRADLVLPISRNLPLNGGLWFEIENSTDVKSKEFEIPNNTYKAVLEVYVSFHENDEFCHLQQNGPFREVVVSLDDLAFGAVWPFTVIYTGGVNPFLWRPITGIGSFDLPSYDIEVDKKSDQTQGKLLEHSDSPLSPSLESHLTGFDGLFVTNVSRSIISKGWVKSSHGVITTKSRQEFTYSNAMAMGNYGNLQILNQTIHFKGGVDTKKPSSSALSTKLFRKFRLFLYYDEVDKGNETYVSVANVTLKINEKSRKSSDYGSSTHRLKNSQNAKGWFMQRKGRPNVGLGSTKQNYYYSILVISRAILGKSEAQITPFCMTKRAILAKILNSDLFWDLIFLKYKYSITLALAIHIILVRESLNTNFSIPHSPLPFEAPRAAGARSLGSLLNAARQFEDEKSLLILFVLRNAAGFLRRFANSSLSDGPIHVNEATDSQSAMA</sequence>
<reference evidence="2" key="1">
    <citation type="submission" date="2019-10" db="EMBL/GenBank/DDBJ databases">
        <authorList>
            <person name="Zhang R."/>
            <person name="Pan Y."/>
            <person name="Wang J."/>
            <person name="Ma R."/>
            <person name="Yu S."/>
        </authorList>
    </citation>
    <scope>NUCLEOTIDE SEQUENCE</scope>
    <source>
        <strain evidence="2">LA-IB0</strain>
        <tissue evidence="2">Leaf</tissue>
    </source>
</reference>
<evidence type="ECO:0000313" key="2">
    <source>
        <dbReference type="EMBL" id="KAG8364860.1"/>
    </source>
</evidence>
<dbReference type="AlphaFoldDB" id="A0AAV6WCY4"/>
<dbReference type="Pfam" id="PF25156">
    <property type="entry name" value="PNGase_A_C"/>
    <property type="match status" value="1"/>
</dbReference>
<dbReference type="Pfam" id="PF12222">
    <property type="entry name" value="PNGaseA"/>
    <property type="match status" value="1"/>
</dbReference>
<organism evidence="2 3">
    <name type="scientific">Buddleja alternifolia</name>
    <dbReference type="NCBI Taxonomy" id="168488"/>
    <lineage>
        <taxon>Eukaryota</taxon>
        <taxon>Viridiplantae</taxon>
        <taxon>Streptophyta</taxon>
        <taxon>Embryophyta</taxon>
        <taxon>Tracheophyta</taxon>
        <taxon>Spermatophyta</taxon>
        <taxon>Magnoliopsida</taxon>
        <taxon>eudicotyledons</taxon>
        <taxon>Gunneridae</taxon>
        <taxon>Pentapetalae</taxon>
        <taxon>asterids</taxon>
        <taxon>lamiids</taxon>
        <taxon>Lamiales</taxon>
        <taxon>Scrophulariaceae</taxon>
        <taxon>Buddlejeae</taxon>
        <taxon>Buddleja</taxon>
    </lineage>
</organism>
<keyword evidence="3" id="KW-1185">Reference proteome</keyword>
<gene>
    <name evidence="2" type="ORF">BUALT_Bualt18G0042400</name>
</gene>
<accession>A0AAV6WCY4</accession>
<dbReference type="Proteomes" id="UP000826271">
    <property type="component" value="Unassembled WGS sequence"/>
</dbReference>
<proteinExistence type="predicted"/>
<name>A0AAV6WCY4_9LAMI</name>
<feature type="domain" description="Peptide N-acetyl-beta-D-glucosaminyl asparaginase amidase A N-terminal" evidence="1">
    <location>
        <begin position="3"/>
        <end position="165"/>
    </location>
</feature>